<name>A0AA46TKV7_9ACTN</name>
<dbReference type="KEGG" id="sgrg:L0C25_06840"/>
<feature type="transmembrane region" description="Helical" evidence="1">
    <location>
        <begin position="346"/>
        <end position="368"/>
    </location>
</feature>
<reference evidence="2" key="1">
    <citation type="submission" date="2022-01" db="EMBL/GenBank/DDBJ databases">
        <title>Nocardioidaceae gen. sp. A5X3R13.</title>
        <authorList>
            <person name="Lopez Marin M.A."/>
            <person name="Uhlik O."/>
        </authorList>
    </citation>
    <scope>NUCLEOTIDE SEQUENCE</scope>
    <source>
        <strain evidence="2">A5X3R13</strain>
    </source>
</reference>
<proteinExistence type="predicted"/>
<dbReference type="Proteomes" id="UP001164390">
    <property type="component" value="Chromosome"/>
</dbReference>
<evidence type="ECO:0000313" key="2">
    <source>
        <dbReference type="EMBL" id="UYM06784.1"/>
    </source>
</evidence>
<dbReference type="RefSeq" id="WP_271635705.1">
    <property type="nucleotide sequence ID" value="NZ_CP094970.1"/>
</dbReference>
<sequence>MVSAETYADGGGRTTPREALVFAAVGSTLVALIGVLWQAEPGTYPFGPDDRFADMSLLAGTDAVLAGWLAIGIGVVGLLTVGGLAYAGSRTTRLLLAVAGLQVVVLALLAPDIQILILTAYMLAFTLPPVLLGTKIRDGLRDPRTRVYVALGLGGLAVLGVVGGVLRVDTFADLGRGIGGGFADVGARPLYLLFALAVAACWVGVIASYVKGAGPGRFVIATRAWIARWGVTATWVAALAPVPYALSRLTWLTPWPVAAAGIDLDAEPGTRLLGILLGLVSECCLWLTLGLIRPRGEVFPHWVPYVGGRDVPVMAAVIPGLSGALLLTIAGRSLLQQGLFVEGEVWLVLIMPLWLWGPALAVATLAYWQRRGQTTSGVGDRSRRFDGE</sequence>
<gene>
    <name evidence="2" type="ORF">L0C25_06840</name>
</gene>
<organism evidence="2 3">
    <name type="scientific">Solicola gregarius</name>
    <dbReference type="NCBI Taxonomy" id="2908642"/>
    <lineage>
        <taxon>Bacteria</taxon>
        <taxon>Bacillati</taxon>
        <taxon>Actinomycetota</taxon>
        <taxon>Actinomycetes</taxon>
        <taxon>Propionibacteriales</taxon>
        <taxon>Nocardioidaceae</taxon>
        <taxon>Solicola</taxon>
    </lineage>
</organism>
<feature type="transmembrane region" description="Helical" evidence="1">
    <location>
        <begin position="313"/>
        <end position="334"/>
    </location>
</feature>
<feature type="transmembrane region" description="Helical" evidence="1">
    <location>
        <begin position="225"/>
        <end position="246"/>
    </location>
</feature>
<feature type="transmembrane region" description="Helical" evidence="1">
    <location>
        <begin position="190"/>
        <end position="213"/>
    </location>
</feature>
<keyword evidence="3" id="KW-1185">Reference proteome</keyword>
<protein>
    <submittedName>
        <fullName evidence="2">Uncharacterized protein</fullName>
    </submittedName>
</protein>
<keyword evidence="1" id="KW-1133">Transmembrane helix</keyword>
<evidence type="ECO:0000256" key="1">
    <source>
        <dbReference type="SAM" id="Phobius"/>
    </source>
</evidence>
<feature type="transmembrane region" description="Helical" evidence="1">
    <location>
        <begin position="94"/>
        <end position="110"/>
    </location>
</feature>
<feature type="transmembrane region" description="Helical" evidence="1">
    <location>
        <begin position="272"/>
        <end position="292"/>
    </location>
</feature>
<dbReference type="EMBL" id="CP094970">
    <property type="protein sequence ID" value="UYM06784.1"/>
    <property type="molecule type" value="Genomic_DNA"/>
</dbReference>
<accession>A0AA46TKV7</accession>
<feature type="transmembrane region" description="Helical" evidence="1">
    <location>
        <begin position="65"/>
        <end position="87"/>
    </location>
</feature>
<dbReference type="AlphaFoldDB" id="A0AA46TKV7"/>
<feature type="transmembrane region" description="Helical" evidence="1">
    <location>
        <begin position="146"/>
        <end position="166"/>
    </location>
</feature>
<evidence type="ECO:0000313" key="3">
    <source>
        <dbReference type="Proteomes" id="UP001164390"/>
    </source>
</evidence>
<keyword evidence="1" id="KW-0472">Membrane</keyword>
<keyword evidence="1" id="KW-0812">Transmembrane</keyword>
<feature type="transmembrane region" description="Helical" evidence="1">
    <location>
        <begin position="116"/>
        <end position="134"/>
    </location>
</feature>
<feature type="transmembrane region" description="Helical" evidence="1">
    <location>
        <begin position="20"/>
        <end position="39"/>
    </location>
</feature>